<reference evidence="1 2" key="1">
    <citation type="submission" date="2019-08" db="EMBL/GenBank/DDBJ databases">
        <title>Bacillus genomes from the desert of Cuatro Cienegas, Coahuila.</title>
        <authorList>
            <person name="Olmedo-Alvarez G."/>
        </authorList>
    </citation>
    <scope>NUCLEOTIDE SEQUENCE [LARGE SCALE GENOMIC DNA]</scope>
    <source>
        <strain evidence="1 2">CH446_14T</strain>
    </source>
</reference>
<gene>
    <name evidence="1" type="ORF">FZD51_07090</name>
</gene>
<dbReference type="AlphaFoldDB" id="A0A5D4RLI4"/>
<organism evidence="1 2">
    <name type="scientific">Bacillus infantis</name>
    <dbReference type="NCBI Taxonomy" id="324767"/>
    <lineage>
        <taxon>Bacteria</taxon>
        <taxon>Bacillati</taxon>
        <taxon>Bacillota</taxon>
        <taxon>Bacilli</taxon>
        <taxon>Bacillales</taxon>
        <taxon>Bacillaceae</taxon>
        <taxon>Bacillus</taxon>
    </lineage>
</organism>
<proteinExistence type="predicted"/>
<name>A0A5D4RLI4_9BACI</name>
<dbReference type="Proteomes" id="UP000322139">
    <property type="component" value="Unassembled WGS sequence"/>
</dbReference>
<dbReference type="SUPFAM" id="SSF54427">
    <property type="entry name" value="NTF2-like"/>
    <property type="match status" value="1"/>
</dbReference>
<comment type="caution">
    <text evidence="1">The sequence shown here is derived from an EMBL/GenBank/DDBJ whole genome shotgun (WGS) entry which is preliminary data.</text>
</comment>
<dbReference type="InterPro" id="IPR032710">
    <property type="entry name" value="NTF2-like_dom_sf"/>
</dbReference>
<sequence length="154" mass="18055">MKKRSKFPIKLIVILIACAALFFLIRLVLPSAEKRAISTVDEFYTYEQKGDFSASWELFHPDMKKKFDKGPYIQDRAHVFLNHFGVNTFSYELGKAEKLENWRMGDGGETFPKVYKVTVTQTYKGKYGNFNLVQDVFAAEMEDGWRILWDYKQK</sequence>
<dbReference type="EMBL" id="VTER01000003">
    <property type="protein sequence ID" value="TYS50302.1"/>
    <property type="molecule type" value="Genomic_DNA"/>
</dbReference>
<evidence type="ECO:0000313" key="1">
    <source>
        <dbReference type="EMBL" id="TYS50302.1"/>
    </source>
</evidence>
<accession>A0A5D4RLI4</accession>
<evidence type="ECO:0008006" key="3">
    <source>
        <dbReference type="Google" id="ProtNLM"/>
    </source>
</evidence>
<dbReference type="RefSeq" id="WP_148974104.1">
    <property type="nucleotide sequence ID" value="NZ_JBNIKU010000016.1"/>
</dbReference>
<evidence type="ECO:0000313" key="2">
    <source>
        <dbReference type="Proteomes" id="UP000322139"/>
    </source>
</evidence>
<protein>
    <recommendedName>
        <fullName evidence="3">DUF4019 domain-containing protein</fullName>
    </recommendedName>
</protein>